<feature type="transmembrane region" description="Helical" evidence="1">
    <location>
        <begin position="139"/>
        <end position="159"/>
    </location>
</feature>
<accession>A0A841JN51</accession>
<keyword evidence="1" id="KW-0812">Transmembrane</keyword>
<feature type="transmembrane region" description="Helical" evidence="1">
    <location>
        <begin position="85"/>
        <end position="106"/>
    </location>
</feature>
<sequence length="168" mass="18905">MNTIEEKLWNYIDGTCSPAEQDAIARLIEQDGAYAQKYQELLALNQEFAAIELDEPPMAFTYKVMETIRTENAMQPLKANIDKRIILGIAIFFVFTILALLTFTFANIHISGINISAADIKLPAGVKLPSTNSIFSGLLVKWFLIFDVVLALFLTDAYLRRKKTAKQL</sequence>
<keyword evidence="1" id="KW-1133">Transmembrane helix</keyword>
<proteinExistence type="predicted"/>
<dbReference type="Proteomes" id="UP000548326">
    <property type="component" value="Unassembled WGS sequence"/>
</dbReference>
<evidence type="ECO:0000313" key="3">
    <source>
        <dbReference type="Proteomes" id="UP000548326"/>
    </source>
</evidence>
<keyword evidence="1" id="KW-0472">Membrane</keyword>
<dbReference type="AlphaFoldDB" id="A0A841JN51"/>
<comment type="caution">
    <text evidence="2">The sequence shown here is derived from an EMBL/GenBank/DDBJ whole genome shotgun (WGS) entry which is preliminary data.</text>
</comment>
<reference evidence="2 3" key="1">
    <citation type="submission" date="2020-08" db="EMBL/GenBank/DDBJ databases">
        <title>Genomic Encyclopedia of Type Strains, Phase IV (KMG-V): Genome sequencing to study the core and pangenomes of soil and plant-associated prokaryotes.</title>
        <authorList>
            <person name="Whitman W."/>
        </authorList>
    </citation>
    <scope>NUCLEOTIDE SEQUENCE [LARGE SCALE GENOMIC DNA]</scope>
    <source>
        <strain evidence="2 3">MP601</strain>
    </source>
</reference>
<dbReference type="RefSeq" id="WP_183588468.1">
    <property type="nucleotide sequence ID" value="NZ_JACHCA010000009.1"/>
</dbReference>
<evidence type="ECO:0000313" key="2">
    <source>
        <dbReference type="EMBL" id="MBB6129341.1"/>
    </source>
</evidence>
<gene>
    <name evidence="2" type="ORF">HDF22_003467</name>
</gene>
<dbReference type="EMBL" id="JACHCA010000009">
    <property type="protein sequence ID" value="MBB6129341.1"/>
    <property type="molecule type" value="Genomic_DNA"/>
</dbReference>
<organism evidence="2 3">
    <name type="scientific">Mucilaginibacter lappiensis</name>
    <dbReference type="NCBI Taxonomy" id="354630"/>
    <lineage>
        <taxon>Bacteria</taxon>
        <taxon>Pseudomonadati</taxon>
        <taxon>Bacteroidota</taxon>
        <taxon>Sphingobacteriia</taxon>
        <taxon>Sphingobacteriales</taxon>
        <taxon>Sphingobacteriaceae</taxon>
        <taxon>Mucilaginibacter</taxon>
    </lineage>
</organism>
<name>A0A841JN51_9SPHI</name>
<evidence type="ECO:0000256" key="1">
    <source>
        <dbReference type="SAM" id="Phobius"/>
    </source>
</evidence>
<protein>
    <submittedName>
        <fullName evidence="2">Anti-sigma factor RsiW</fullName>
    </submittedName>
</protein>